<evidence type="ECO:0000313" key="3">
    <source>
        <dbReference type="Proteomes" id="UP000308054"/>
    </source>
</evidence>
<dbReference type="EMBL" id="SRXW01000001">
    <property type="protein sequence ID" value="TGY90682.1"/>
    <property type="molecule type" value="Genomic_DNA"/>
</dbReference>
<protein>
    <submittedName>
        <fullName evidence="2">Uncharacterized protein</fullName>
    </submittedName>
</protein>
<gene>
    <name evidence="2" type="ORF">E5163_06110</name>
</gene>
<reference evidence="2 3" key="1">
    <citation type="journal article" date="2017" name="Int. J. Syst. Evol. Microbiol.">
        <title>Marinicauda algicola sp. nov., isolated from a marine red alga Rhodosorus marinus.</title>
        <authorList>
            <person name="Jeong S.E."/>
            <person name="Jeon S.H."/>
            <person name="Chun B.H."/>
            <person name="Kim D.W."/>
            <person name="Jeon C.O."/>
        </authorList>
    </citation>
    <scope>NUCLEOTIDE SEQUENCE [LARGE SCALE GENOMIC DNA]</scope>
    <source>
        <strain evidence="2 3">JCM 31718</strain>
    </source>
</reference>
<feature type="region of interest" description="Disordered" evidence="1">
    <location>
        <begin position="34"/>
        <end position="67"/>
    </location>
</feature>
<dbReference type="OrthoDB" id="8453810at2"/>
<proteinExistence type="predicted"/>
<name>A0A4S2H602_9PROT</name>
<dbReference type="Proteomes" id="UP000308054">
    <property type="component" value="Unassembled WGS sequence"/>
</dbReference>
<dbReference type="AlphaFoldDB" id="A0A4S2H602"/>
<evidence type="ECO:0000313" key="2">
    <source>
        <dbReference type="EMBL" id="TGY90682.1"/>
    </source>
</evidence>
<evidence type="ECO:0000256" key="1">
    <source>
        <dbReference type="SAM" id="MobiDB-lite"/>
    </source>
</evidence>
<comment type="caution">
    <text evidence="2">The sequence shown here is derived from an EMBL/GenBank/DDBJ whole genome shotgun (WGS) entry which is preliminary data.</text>
</comment>
<accession>A0A4S2H602</accession>
<feature type="compositionally biased region" description="Basic and acidic residues" evidence="1">
    <location>
        <begin position="34"/>
        <end position="57"/>
    </location>
</feature>
<organism evidence="2 3">
    <name type="scientific">Marinicauda algicola</name>
    <dbReference type="NCBI Taxonomy" id="2029849"/>
    <lineage>
        <taxon>Bacteria</taxon>
        <taxon>Pseudomonadati</taxon>
        <taxon>Pseudomonadota</taxon>
        <taxon>Alphaproteobacteria</taxon>
        <taxon>Maricaulales</taxon>
        <taxon>Maricaulaceae</taxon>
        <taxon>Marinicauda</taxon>
    </lineage>
</organism>
<keyword evidence="3" id="KW-1185">Reference proteome</keyword>
<sequence>MKRPNPLPPDRMTAAERRTELCGLLALGLVRLRQRERGEPSDGTGEIRLHSPADRCRHATPTQRRTA</sequence>